<gene>
    <name evidence="1" type="ORF">AK812_SmicGene13426</name>
</gene>
<organism evidence="1 2">
    <name type="scientific">Symbiodinium microadriaticum</name>
    <name type="common">Dinoflagellate</name>
    <name type="synonym">Zooxanthella microadriatica</name>
    <dbReference type="NCBI Taxonomy" id="2951"/>
    <lineage>
        <taxon>Eukaryota</taxon>
        <taxon>Sar</taxon>
        <taxon>Alveolata</taxon>
        <taxon>Dinophyceae</taxon>
        <taxon>Suessiales</taxon>
        <taxon>Symbiodiniaceae</taxon>
        <taxon>Symbiodinium</taxon>
    </lineage>
</organism>
<comment type="caution">
    <text evidence="1">The sequence shown here is derived from an EMBL/GenBank/DDBJ whole genome shotgun (WGS) entry which is preliminary data.</text>
</comment>
<dbReference type="Proteomes" id="UP000186817">
    <property type="component" value="Unassembled WGS sequence"/>
</dbReference>
<dbReference type="EMBL" id="LSRX01000232">
    <property type="protein sequence ID" value="OLQ03580.1"/>
    <property type="molecule type" value="Genomic_DNA"/>
</dbReference>
<evidence type="ECO:0000313" key="2">
    <source>
        <dbReference type="Proteomes" id="UP000186817"/>
    </source>
</evidence>
<accession>A0A1Q9E842</accession>
<keyword evidence="2" id="KW-1185">Reference proteome</keyword>
<reference evidence="1 2" key="1">
    <citation type="submission" date="2016-02" db="EMBL/GenBank/DDBJ databases">
        <title>Genome analysis of coral dinoflagellate symbionts highlights evolutionary adaptations to a symbiotic lifestyle.</title>
        <authorList>
            <person name="Aranda M."/>
            <person name="Li Y."/>
            <person name="Liew Y.J."/>
            <person name="Baumgarten S."/>
            <person name="Simakov O."/>
            <person name="Wilson M."/>
            <person name="Piel J."/>
            <person name="Ashoor H."/>
            <person name="Bougouffa S."/>
            <person name="Bajic V.B."/>
            <person name="Ryu T."/>
            <person name="Ravasi T."/>
            <person name="Bayer T."/>
            <person name="Micklem G."/>
            <person name="Kim H."/>
            <person name="Bhak J."/>
            <person name="Lajeunesse T.C."/>
            <person name="Voolstra C.R."/>
        </authorList>
    </citation>
    <scope>NUCLEOTIDE SEQUENCE [LARGE SCALE GENOMIC DNA]</scope>
    <source>
        <strain evidence="1 2">CCMP2467</strain>
    </source>
</reference>
<name>A0A1Q9E842_SYMMI</name>
<evidence type="ECO:0000313" key="1">
    <source>
        <dbReference type="EMBL" id="OLQ03580.1"/>
    </source>
</evidence>
<dbReference type="AlphaFoldDB" id="A0A1Q9E842"/>
<proteinExistence type="predicted"/>
<sequence>MLARAAGLYRLSADEAALQSTCGQPLLREPKKARIYAAAGCTYCFVRRLRLVRGSDDAGTSQEAETTSQLASQLALKMLSSSHGRLFAIRGRPFFVG</sequence>
<protein>
    <submittedName>
        <fullName evidence="1">Uncharacterized protein</fullName>
    </submittedName>
</protein>